<name>A0AAP0N114_9ROSI</name>
<dbReference type="SMART" id="SM00336">
    <property type="entry name" value="BBOX"/>
    <property type="match status" value="2"/>
</dbReference>
<evidence type="ECO:0000256" key="4">
    <source>
        <dbReference type="ARBA" id="ARBA00022771"/>
    </source>
</evidence>
<dbReference type="Proteomes" id="UP001428341">
    <property type="component" value="Unassembled WGS sequence"/>
</dbReference>
<feature type="domain" description="B box-type" evidence="10">
    <location>
        <begin position="1"/>
        <end position="34"/>
    </location>
</feature>
<feature type="domain" description="B box-type" evidence="10">
    <location>
        <begin position="61"/>
        <end position="102"/>
    </location>
</feature>
<keyword evidence="6" id="KW-0805">Transcription regulation</keyword>
<dbReference type="Pfam" id="PF00643">
    <property type="entry name" value="zf-B_box"/>
    <property type="match status" value="2"/>
</dbReference>
<evidence type="ECO:0000256" key="6">
    <source>
        <dbReference type="ARBA" id="ARBA00023015"/>
    </source>
</evidence>
<organism evidence="11 12">
    <name type="scientific">Citrus x changshan-huyou</name>
    <dbReference type="NCBI Taxonomy" id="2935761"/>
    <lineage>
        <taxon>Eukaryota</taxon>
        <taxon>Viridiplantae</taxon>
        <taxon>Streptophyta</taxon>
        <taxon>Embryophyta</taxon>
        <taxon>Tracheophyta</taxon>
        <taxon>Spermatophyta</taxon>
        <taxon>Magnoliopsida</taxon>
        <taxon>eudicotyledons</taxon>
        <taxon>Gunneridae</taxon>
        <taxon>Pentapetalae</taxon>
        <taxon>rosids</taxon>
        <taxon>malvids</taxon>
        <taxon>Sapindales</taxon>
        <taxon>Rutaceae</taxon>
        <taxon>Aurantioideae</taxon>
        <taxon>Citrus</taxon>
    </lineage>
</organism>
<proteinExistence type="predicted"/>
<dbReference type="PANTHER" id="PTHR31832:SF5">
    <property type="entry name" value="OS09G0527900 PROTEIN"/>
    <property type="match status" value="1"/>
</dbReference>
<accession>A0AAP0N114</accession>
<dbReference type="GO" id="GO:0009640">
    <property type="term" value="P:photomorphogenesis"/>
    <property type="evidence" value="ECO:0007669"/>
    <property type="project" value="TreeGrafter"/>
</dbReference>
<keyword evidence="2" id="KW-0479">Metal-binding</keyword>
<evidence type="ECO:0000256" key="7">
    <source>
        <dbReference type="ARBA" id="ARBA00023163"/>
    </source>
</evidence>
<dbReference type="GO" id="GO:0008270">
    <property type="term" value="F:zinc ion binding"/>
    <property type="evidence" value="ECO:0007669"/>
    <property type="project" value="UniProtKB-KW"/>
</dbReference>
<dbReference type="GO" id="GO:0005634">
    <property type="term" value="C:nucleus"/>
    <property type="evidence" value="ECO:0007669"/>
    <property type="project" value="UniProtKB-SubCell"/>
</dbReference>
<evidence type="ECO:0000256" key="5">
    <source>
        <dbReference type="ARBA" id="ARBA00022833"/>
    </source>
</evidence>
<comment type="subcellular location">
    <subcellularLocation>
        <location evidence="1">Nucleus</location>
    </subcellularLocation>
</comment>
<evidence type="ECO:0000259" key="10">
    <source>
        <dbReference type="PROSITE" id="PS50119"/>
    </source>
</evidence>
<keyword evidence="3" id="KW-0677">Repeat</keyword>
<keyword evidence="8" id="KW-0539">Nucleus</keyword>
<evidence type="ECO:0000313" key="11">
    <source>
        <dbReference type="EMBL" id="KAK9228020.1"/>
    </source>
</evidence>
<reference evidence="11 12" key="1">
    <citation type="submission" date="2024-05" db="EMBL/GenBank/DDBJ databases">
        <title>Haplotype-resolved chromosome-level genome assembly of Huyou (Citrus changshanensis).</title>
        <authorList>
            <person name="Miao C."/>
            <person name="Chen W."/>
            <person name="Wu Y."/>
            <person name="Wang L."/>
            <person name="Zhao S."/>
            <person name="Grierson D."/>
            <person name="Xu C."/>
            <person name="Chen K."/>
        </authorList>
    </citation>
    <scope>NUCLEOTIDE SEQUENCE [LARGE SCALE GENOMIC DNA]</scope>
    <source>
        <strain evidence="11">01-14</strain>
        <tissue evidence="11">Leaf</tissue>
    </source>
</reference>
<comment type="caution">
    <text evidence="11">The sequence shown here is derived from an EMBL/GenBank/DDBJ whole genome shotgun (WGS) entry which is preliminary data.</text>
</comment>
<dbReference type="InterPro" id="IPR051979">
    <property type="entry name" value="B-box_zinc_finger"/>
</dbReference>
<evidence type="ECO:0000313" key="12">
    <source>
        <dbReference type="Proteomes" id="UP001428341"/>
    </source>
</evidence>
<dbReference type="PROSITE" id="PS50119">
    <property type="entry name" value="ZF_BBOX"/>
    <property type="match status" value="2"/>
</dbReference>
<dbReference type="CDD" id="cd19821">
    <property type="entry name" value="Bbox1_BBX-like"/>
    <property type="match status" value="1"/>
</dbReference>
<dbReference type="InterPro" id="IPR049808">
    <property type="entry name" value="CONSTANS-like_Bbox1"/>
</dbReference>
<evidence type="ECO:0000256" key="9">
    <source>
        <dbReference type="PROSITE-ProRule" id="PRU00024"/>
    </source>
</evidence>
<evidence type="ECO:0000256" key="1">
    <source>
        <dbReference type="ARBA" id="ARBA00004123"/>
    </source>
</evidence>
<keyword evidence="12" id="KW-1185">Reference proteome</keyword>
<sequence length="213" mass="24053">MQILCDVCEATAATLFCPADEAALCASCDVKVHELAPFYDYKEPMNNKLASSHVRHDLPPSSFGKCDLCDREKAFLFCEKGGMCICLTCDMVFHIGHPRFLVMRQKIQFPVEDPIWGKPISRPLNQAEIKREQNDPLEMTIGEDQQNHKVFPTAVADVRATSKAKRGNKMIDLNRKPRNPKAAAPKYKKKQTIDLKALLALECQTSNHHLQFP</sequence>
<dbReference type="GO" id="GO:0006355">
    <property type="term" value="P:regulation of DNA-templated transcription"/>
    <property type="evidence" value="ECO:0007669"/>
    <property type="project" value="TreeGrafter"/>
</dbReference>
<keyword evidence="4 9" id="KW-0863">Zinc-finger</keyword>
<evidence type="ECO:0000256" key="3">
    <source>
        <dbReference type="ARBA" id="ARBA00022737"/>
    </source>
</evidence>
<keyword evidence="5" id="KW-0862">Zinc</keyword>
<keyword evidence="7" id="KW-0804">Transcription</keyword>
<dbReference type="Gene3D" id="3.30.160.60">
    <property type="entry name" value="Classic Zinc Finger"/>
    <property type="match status" value="1"/>
</dbReference>
<gene>
    <name evidence="11" type="ORF">WN944_020966</name>
</gene>
<dbReference type="InterPro" id="IPR000315">
    <property type="entry name" value="Znf_B-box"/>
</dbReference>
<dbReference type="EMBL" id="JBCGBO010000001">
    <property type="protein sequence ID" value="KAK9228020.1"/>
    <property type="molecule type" value="Genomic_DNA"/>
</dbReference>
<evidence type="ECO:0000256" key="2">
    <source>
        <dbReference type="ARBA" id="ARBA00022723"/>
    </source>
</evidence>
<protein>
    <recommendedName>
        <fullName evidence="10">B box-type domain-containing protein</fullName>
    </recommendedName>
</protein>
<evidence type="ECO:0000256" key="8">
    <source>
        <dbReference type="ARBA" id="ARBA00023242"/>
    </source>
</evidence>
<dbReference type="AlphaFoldDB" id="A0AAP0N114"/>
<dbReference type="SUPFAM" id="SSF57845">
    <property type="entry name" value="B-box zinc-binding domain"/>
    <property type="match status" value="1"/>
</dbReference>
<dbReference type="PANTHER" id="PTHR31832">
    <property type="entry name" value="B-BOX ZINC FINGER PROTEIN 22"/>
    <property type="match status" value="1"/>
</dbReference>